<evidence type="ECO:0000256" key="8">
    <source>
        <dbReference type="ARBA" id="ARBA00048679"/>
    </source>
</evidence>
<evidence type="ECO:0000256" key="7">
    <source>
        <dbReference type="ARBA" id="ARBA00047899"/>
    </source>
</evidence>
<dbReference type="InterPro" id="IPR000719">
    <property type="entry name" value="Prot_kinase_dom"/>
</dbReference>
<evidence type="ECO:0000256" key="4">
    <source>
        <dbReference type="ARBA" id="ARBA00022741"/>
    </source>
</evidence>
<feature type="compositionally biased region" description="Acidic residues" evidence="11">
    <location>
        <begin position="359"/>
        <end position="371"/>
    </location>
</feature>
<dbReference type="Gene3D" id="1.10.510.10">
    <property type="entry name" value="Transferase(Phosphotransferase) domain 1"/>
    <property type="match status" value="1"/>
</dbReference>
<dbReference type="GO" id="GO:0005634">
    <property type="term" value="C:nucleus"/>
    <property type="evidence" value="ECO:0007669"/>
    <property type="project" value="TreeGrafter"/>
</dbReference>
<evidence type="ECO:0000259" key="12">
    <source>
        <dbReference type="PROSITE" id="PS50011"/>
    </source>
</evidence>
<dbReference type="InterPro" id="IPR051334">
    <property type="entry name" value="SRPK"/>
</dbReference>
<dbReference type="Proteomes" id="UP000887563">
    <property type="component" value="Unplaced"/>
</dbReference>
<keyword evidence="6 9" id="KW-0067">ATP-binding</keyword>
<evidence type="ECO:0000256" key="11">
    <source>
        <dbReference type="SAM" id="MobiDB-lite"/>
    </source>
</evidence>
<feature type="region of interest" description="Disordered" evidence="11">
    <location>
        <begin position="627"/>
        <end position="700"/>
    </location>
</feature>
<accession>A0A914MPK1</accession>
<name>A0A914MPK1_MELIC</name>
<keyword evidence="4 9" id="KW-0547">Nucleotide-binding</keyword>
<dbReference type="AlphaFoldDB" id="A0A914MPK1"/>
<feature type="region of interest" description="Disordered" evidence="11">
    <location>
        <begin position="112"/>
        <end position="136"/>
    </location>
</feature>
<feature type="compositionally biased region" description="Polar residues" evidence="11">
    <location>
        <begin position="562"/>
        <end position="586"/>
    </location>
</feature>
<feature type="region of interest" description="Disordered" evidence="11">
    <location>
        <begin position="64"/>
        <end position="100"/>
    </location>
</feature>
<dbReference type="InterPro" id="IPR008271">
    <property type="entry name" value="Ser/Thr_kinase_AS"/>
</dbReference>
<keyword evidence="2" id="KW-0723">Serine/threonine-protein kinase</keyword>
<feature type="compositionally biased region" description="Basic and acidic residues" evidence="11">
    <location>
        <begin position="534"/>
        <end position="550"/>
    </location>
</feature>
<proteinExistence type="predicted"/>
<feature type="compositionally biased region" description="Basic and acidic residues" evidence="11">
    <location>
        <begin position="345"/>
        <end position="358"/>
    </location>
</feature>
<dbReference type="Pfam" id="PF00069">
    <property type="entry name" value="Pkinase"/>
    <property type="match status" value="1"/>
</dbReference>
<feature type="compositionally biased region" description="Basic and acidic residues" evidence="11">
    <location>
        <begin position="411"/>
        <end position="421"/>
    </location>
</feature>
<dbReference type="FunFam" id="3.30.200.20:FF:000770">
    <property type="entry name" value="SRSF protein kinase 2"/>
    <property type="match status" value="1"/>
</dbReference>
<feature type="domain" description="Protein kinase" evidence="12">
    <location>
        <begin position="895"/>
        <end position="1233"/>
    </location>
</feature>
<evidence type="ECO:0000313" key="13">
    <source>
        <dbReference type="Proteomes" id="UP000887563"/>
    </source>
</evidence>
<dbReference type="EC" id="2.7.11.1" evidence="1"/>
<dbReference type="PROSITE" id="PS50011">
    <property type="entry name" value="PROTEIN_KINASE_DOM"/>
    <property type="match status" value="1"/>
</dbReference>
<keyword evidence="5" id="KW-0418">Kinase</keyword>
<organism evidence="13 14">
    <name type="scientific">Meloidogyne incognita</name>
    <name type="common">Southern root-knot nematode worm</name>
    <name type="synonym">Oxyuris incognita</name>
    <dbReference type="NCBI Taxonomy" id="6306"/>
    <lineage>
        <taxon>Eukaryota</taxon>
        <taxon>Metazoa</taxon>
        <taxon>Ecdysozoa</taxon>
        <taxon>Nematoda</taxon>
        <taxon>Chromadorea</taxon>
        <taxon>Rhabditida</taxon>
        <taxon>Tylenchina</taxon>
        <taxon>Tylenchomorpha</taxon>
        <taxon>Tylenchoidea</taxon>
        <taxon>Meloidogynidae</taxon>
        <taxon>Meloidogyninae</taxon>
        <taxon>Meloidogyne</taxon>
        <taxon>Meloidogyne incognita group</taxon>
    </lineage>
</organism>
<comment type="catalytic activity">
    <reaction evidence="8">
        <text>L-seryl-[protein] + ATP = O-phospho-L-seryl-[protein] + ADP + H(+)</text>
        <dbReference type="Rhea" id="RHEA:17989"/>
        <dbReference type="Rhea" id="RHEA-COMP:9863"/>
        <dbReference type="Rhea" id="RHEA-COMP:11604"/>
        <dbReference type="ChEBI" id="CHEBI:15378"/>
        <dbReference type="ChEBI" id="CHEBI:29999"/>
        <dbReference type="ChEBI" id="CHEBI:30616"/>
        <dbReference type="ChEBI" id="CHEBI:83421"/>
        <dbReference type="ChEBI" id="CHEBI:456216"/>
        <dbReference type="EC" id="2.7.11.1"/>
    </reaction>
</comment>
<feature type="compositionally biased region" description="Low complexity" evidence="11">
    <location>
        <begin position="552"/>
        <end position="561"/>
    </location>
</feature>
<dbReference type="CDD" id="cd14136">
    <property type="entry name" value="STKc_SRPK"/>
    <property type="match status" value="1"/>
</dbReference>
<feature type="compositionally biased region" description="Polar residues" evidence="11">
    <location>
        <begin position="653"/>
        <end position="673"/>
    </location>
</feature>
<evidence type="ECO:0000256" key="5">
    <source>
        <dbReference type="ARBA" id="ARBA00022777"/>
    </source>
</evidence>
<feature type="compositionally biased region" description="Low complexity" evidence="11">
    <location>
        <begin position="157"/>
        <end position="172"/>
    </location>
</feature>
<keyword evidence="10" id="KW-0175">Coiled coil</keyword>
<dbReference type="PANTHER" id="PTHR47634:SF9">
    <property type="entry name" value="PROTEIN KINASE DOMAIN-CONTAINING PROTEIN-RELATED"/>
    <property type="match status" value="1"/>
</dbReference>
<dbReference type="GO" id="GO:0005524">
    <property type="term" value="F:ATP binding"/>
    <property type="evidence" value="ECO:0007669"/>
    <property type="project" value="UniProtKB-UniRule"/>
</dbReference>
<evidence type="ECO:0000256" key="1">
    <source>
        <dbReference type="ARBA" id="ARBA00012513"/>
    </source>
</evidence>
<evidence type="ECO:0000313" key="14">
    <source>
        <dbReference type="WBParaSite" id="Minc3s02134g28486"/>
    </source>
</evidence>
<feature type="region of interest" description="Disordered" evidence="11">
    <location>
        <begin position="157"/>
        <end position="178"/>
    </location>
</feature>
<dbReference type="GO" id="GO:0000245">
    <property type="term" value="P:spliceosomal complex assembly"/>
    <property type="evidence" value="ECO:0007669"/>
    <property type="project" value="TreeGrafter"/>
</dbReference>
<keyword evidence="13" id="KW-1185">Reference proteome</keyword>
<feature type="compositionally biased region" description="Acidic residues" evidence="11">
    <location>
        <begin position="124"/>
        <end position="136"/>
    </location>
</feature>
<dbReference type="GO" id="GO:0050684">
    <property type="term" value="P:regulation of mRNA processing"/>
    <property type="evidence" value="ECO:0007669"/>
    <property type="project" value="TreeGrafter"/>
</dbReference>
<dbReference type="InterPro" id="IPR017441">
    <property type="entry name" value="Protein_kinase_ATP_BS"/>
</dbReference>
<feature type="binding site" evidence="9">
    <location>
        <position position="928"/>
    </location>
    <ligand>
        <name>ATP</name>
        <dbReference type="ChEBI" id="CHEBI:30616"/>
    </ligand>
</feature>
<dbReference type="GO" id="GO:0004674">
    <property type="term" value="F:protein serine/threonine kinase activity"/>
    <property type="evidence" value="ECO:0007669"/>
    <property type="project" value="UniProtKB-KW"/>
</dbReference>
<comment type="catalytic activity">
    <reaction evidence="7">
        <text>L-threonyl-[protein] + ATP = O-phospho-L-threonyl-[protein] + ADP + H(+)</text>
        <dbReference type="Rhea" id="RHEA:46608"/>
        <dbReference type="Rhea" id="RHEA-COMP:11060"/>
        <dbReference type="Rhea" id="RHEA-COMP:11605"/>
        <dbReference type="ChEBI" id="CHEBI:15378"/>
        <dbReference type="ChEBI" id="CHEBI:30013"/>
        <dbReference type="ChEBI" id="CHEBI:30616"/>
        <dbReference type="ChEBI" id="CHEBI:61977"/>
        <dbReference type="ChEBI" id="CHEBI:456216"/>
        <dbReference type="EC" id="2.7.11.1"/>
    </reaction>
</comment>
<evidence type="ECO:0000256" key="10">
    <source>
        <dbReference type="SAM" id="Coils"/>
    </source>
</evidence>
<evidence type="ECO:0000256" key="9">
    <source>
        <dbReference type="PROSITE-ProRule" id="PRU10141"/>
    </source>
</evidence>
<dbReference type="GO" id="GO:0005737">
    <property type="term" value="C:cytoplasm"/>
    <property type="evidence" value="ECO:0007669"/>
    <property type="project" value="TreeGrafter"/>
</dbReference>
<keyword evidence="3" id="KW-0808">Transferase</keyword>
<dbReference type="SUPFAM" id="SSF56112">
    <property type="entry name" value="Protein kinase-like (PK-like)"/>
    <property type="match status" value="1"/>
</dbReference>
<evidence type="ECO:0000256" key="3">
    <source>
        <dbReference type="ARBA" id="ARBA00022679"/>
    </source>
</evidence>
<feature type="region of interest" description="Disordered" evidence="11">
    <location>
        <begin position="507"/>
        <end position="603"/>
    </location>
</feature>
<feature type="compositionally biased region" description="Acidic residues" evidence="11">
    <location>
        <begin position="511"/>
        <end position="533"/>
    </location>
</feature>
<sequence length="1235" mass="142864">MFVLSLGKWFGHFAVKRREEAANREKLALLEKEKEENLNKNNQQFSPVNFQFNSRKVLKENFEKEIEEEENVEDESEYEEVTDNDEEEEEEEEVTDEESLISSAFAEFKIGGNGSILNENGMNGEEEDDDDEYETSVEEIIQLRVEKYPVKSLIEETNNNNNNKNISSTSNSPLDHTQPQAVGATVKAVIRTILRSGTELARIKLNNLAEFRKNEENKIIEELKPVNSSVLLSPMESEEEFSEEECEEEEEIKEDEESLNKVNGVNKMAINKQIDEDSISIYSDALEGPPDLITIISVKNDNKNEIIEINSLLEDKKKEFSSTLPILRREIKMPVERSLEVKLRSGSVKEEKNEKEIKEEVDEEEMMEEKEEEWKKEKNCDNVKSFEVEERRKNLEENEGRKFGEEEEKEEEKIKLEDKEIMGNGWNEGRKEKEFKSEDEEEETIIVECTEKEDKITSSGGEICSMANSETTDDEEFEYEYITDEEGEIVQVEGGNLKGEKLEEKLKEKEELVEEEFEEEEEYEEEEEEEEDWDTRSEISQVEKEIERMRRVSVASSISRSPGYSNSEIGVSLNSSQKQCEVTENNDNSREKTPIALGQERQSEYNVGAHELVKNVQWPSVQRRTALDESRASSSSLLLNSFQSSKDQEETTESSQLNSKSNQNTPKIPTTTKILLPPLHPSTSKNSPSFTFDSPLNKEDCQNNISKKEIKEDSVIKSSMMDEAAFTRLTSPLSREINLDVNKLSRSKIEVFENSNNSSYTYNKQKQQQQLPFTNKRFPPLPRHPLIAKYCPELTTKNENKKINKIEIKELEEEATKKQKKKIEEEKQQKLLLSQQPKNFLKMETSIASGGANYLRDPCSHMVLTDVNGDHEDPRDYRRGGYHPVRLGELFNRRYLVLRKLGWGQFSTVWMCSDAGTTIETERYVALKIVKSHRDFTEAAMDEIKLLKAVRETDPTDEGRQRVIQLLDTFKIIGVNGTHICMIFEVSGCNLLKLIIDSNYQGLPIRQVKRITRQILQGMAYLHDRCKIIHTDIKPENVLVALNSRDVAKMVNKIKNNERNNYDENLELNELNVKIADLGNACWTFHHYTENIQTRQYRAPEVLLGTGFDTPADIWSVACMTFELATGDYLFEPHSHPLWSRDEDHLAHIIELLGPLPTEVFKRGRFWKDFFHRSGRLLRIPTLRPWPLIEVLSDKYSFKPKEAFSFCNFLLPLLELEPERRAKAAIAQNNEWLLS</sequence>
<feature type="region of interest" description="Disordered" evidence="11">
    <location>
        <begin position="345"/>
        <end position="474"/>
    </location>
</feature>
<protein>
    <recommendedName>
        <fullName evidence="1">non-specific serine/threonine protein kinase</fullName>
        <ecNumber evidence="1">2.7.11.1</ecNumber>
    </recommendedName>
</protein>
<dbReference type="SMART" id="SM00220">
    <property type="entry name" value="S_TKc"/>
    <property type="match status" value="1"/>
</dbReference>
<evidence type="ECO:0000256" key="2">
    <source>
        <dbReference type="ARBA" id="ARBA00022527"/>
    </source>
</evidence>
<dbReference type="PROSITE" id="PS00107">
    <property type="entry name" value="PROTEIN_KINASE_ATP"/>
    <property type="match status" value="1"/>
</dbReference>
<dbReference type="PROSITE" id="PS00108">
    <property type="entry name" value="PROTEIN_KINASE_ST"/>
    <property type="match status" value="1"/>
</dbReference>
<evidence type="ECO:0000256" key="6">
    <source>
        <dbReference type="ARBA" id="ARBA00022840"/>
    </source>
</evidence>
<feature type="coiled-coil region" evidence="10">
    <location>
        <begin position="794"/>
        <end position="829"/>
    </location>
</feature>
<feature type="compositionally biased region" description="Acidic residues" evidence="11">
    <location>
        <begin position="65"/>
        <end position="99"/>
    </location>
</feature>
<dbReference type="FunFam" id="1.10.510.10:FF:000275">
    <property type="entry name" value="SRSF protein kinase 2 isoform X3"/>
    <property type="match status" value="1"/>
</dbReference>
<dbReference type="InterPro" id="IPR011009">
    <property type="entry name" value="Kinase-like_dom_sf"/>
</dbReference>
<dbReference type="WBParaSite" id="Minc3s02134g28486">
    <property type="protein sequence ID" value="Minc3s02134g28486"/>
    <property type="gene ID" value="Minc3s02134g28486"/>
</dbReference>
<feature type="compositionally biased region" description="Low complexity" evidence="11">
    <location>
        <begin position="632"/>
        <end position="645"/>
    </location>
</feature>
<reference evidence="14" key="1">
    <citation type="submission" date="2022-11" db="UniProtKB">
        <authorList>
            <consortium name="WormBaseParasite"/>
        </authorList>
    </citation>
    <scope>IDENTIFICATION</scope>
</reference>
<dbReference type="PANTHER" id="PTHR47634">
    <property type="entry name" value="PROTEIN KINASE DOMAIN-CONTAINING PROTEIN-RELATED"/>
    <property type="match status" value="1"/>
</dbReference>
<feature type="compositionally biased region" description="Basic and acidic residues" evidence="11">
    <location>
        <begin position="372"/>
        <end position="404"/>
    </location>
</feature>
<dbReference type="Gene3D" id="3.30.200.20">
    <property type="entry name" value="Phosphorylase Kinase, domain 1"/>
    <property type="match status" value="1"/>
</dbReference>
<feature type="compositionally biased region" description="Polar residues" evidence="11">
    <location>
        <begin position="681"/>
        <end position="694"/>
    </location>
</feature>